<protein>
    <recommendedName>
        <fullName evidence="4">Pectate lyase domain-containing protein</fullName>
    </recommendedName>
</protein>
<dbReference type="Pfam" id="PF00544">
    <property type="entry name" value="Pectate_lyase_4"/>
    <property type="match status" value="2"/>
</dbReference>
<reference evidence="5 6" key="1">
    <citation type="journal article" date="2018" name="Evol. Lett.">
        <title>Horizontal gene cluster transfer increased hallucinogenic mushroom diversity.</title>
        <authorList>
            <person name="Reynolds H.T."/>
            <person name="Vijayakumar V."/>
            <person name="Gluck-Thaler E."/>
            <person name="Korotkin H.B."/>
            <person name="Matheny P.B."/>
            <person name="Slot J.C."/>
        </authorList>
    </citation>
    <scope>NUCLEOTIDE SEQUENCE [LARGE SCALE GENOMIC DNA]</scope>
    <source>
        <strain evidence="5 6">2629</strain>
    </source>
</reference>
<comment type="similarity">
    <text evidence="1 3">Belongs to the polysaccharide lyase 1 family.</text>
</comment>
<dbReference type="SUPFAM" id="SSF51126">
    <property type="entry name" value="Pectin lyase-like"/>
    <property type="match status" value="2"/>
</dbReference>
<dbReference type="InterPro" id="IPR011050">
    <property type="entry name" value="Pectin_lyase_fold/virulence"/>
</dbReference>
<dbReference type="OrthoDB" id="1637350at2759"/>
<dbReference type="PANTHER" id="PTHR31683:SF18">
    <property type="entry name" value="PECTATE LYASE 21-RELATED"/>
    <property type="match status" value="1"/>
</dbReference>
<comment type="subcellular location">
    <subcellularLocation>
        <location evidence="3">Secreted</location>
    </subcellularLocation>
</comment>
<dbReference type="STRING" id="181874.A0A409VPX1"/>
<keyword evidence="2 3" id="KW-0456">Lyase</keyword>
<dbReference type="InterPro" id="IPR045032">
    <property type="entry name" value="PEL"/>
</dbReference>
<dbReference type="GO" id="GO:0030570">
    <property type="term" value="F:pectate lyase activity"/>
    <property type="evidence" value="ECO:0007669"/>
    <property type="project" value="InterPro"/>
</dbReference>
<dbReference type="EMBL" id="NHTK01006011">
    <property type="protein sequence ID" value="PPQ68287.1"/>
    <property type="molecule type" value="Genomic_DNA"/>
</dbReference>
<dbReference type="InterPro" id="IPR012334">
    <property type="entry name" value="Pectin_lyas_fold"/>
</dbReference>
<evidence type="ECO:0000313" key="6">
    <source>
        <dbReference type="Proteomes" id="UP000284842"/>
    </source>
</evidence>
<dbReference type="PANTHER" id="PTHR31683">
    <property type="entry name" value="PECTATE LYASE 18-RELATED"/>
    <property type="match status" value="1"/>
</dbReference>
<keyword evidence="3" id="KW-0624">Polysaccharide degradation</keyword>
<name>A0A409VPX1_9AGAR</name>
<feature type="non-terminal residue" evidence="5">
    <location>
        <position position="1"/>
    </location>
</feature>
<gene>
    <name evidence="5" type="ORF">CVT24_005103</name>
</gene>
<evidence type="ECO:0000256" key="3">
    <source>
        <dbReference type="RuleBase" id="RU361173"/>
    </source>
</evidence>
<evidence type="ECO:0000313" key="5">
    <source>
        <dbReference type="EMBL" id="PPQ68287.1"/>
    </source>
</evidence>
<accession>A0A409VPX1</accession>
<evidence type="ECO:0000256" key="2">
    <source>
        <dbReference type="ARBA" id="ARBA00023239"/>
    </source>
</evidence>
<dbReference type="InterPro" id="IPR002022">
    <property type="entry name" value="Pec_lyase"/>
</dbReference>
<feature type="domain" description="Pectate lyase" evidence="4">
    <location>
        <begin position="455"/>
        <end position="663"/>
    </location>
</feature>
<dbReference type="Gene3D" id="2.160.20.10">
    <property type="entry name" value="Single-stranded right-handed beta-helix, Pectin lyase-like"/>
    <property type="match status" value="2"/>
</dbReference>
<keyword evidence="6" id="KW-1185">Reference proteome</keyword>
<dbReference type="AlphaFoldDB" id="A0A409VPX1"/>
<evidence type="ECO:0000256" key="1">
    <source>
        <dbReference type="ARBA" id="ARBA00010980"/>
    </source>
</evidence>
<dbReference type="GO" id="GO:0005576">
    <property type="term" value="C:extracellular region"/>
    <property type="evidence" value="ECO:0007669"/>
    <property type="project" value="UniProtKB-SubCell"/>
</dbReference>
<sequence>AQVQVLVENNVFSNVGKPLYSIDTGYAVARGNDFGGKSNTAPAGNLNSVPYGYNLVGSGSVRSSLARPLRNEVDFLGSHSRTVLHCLGTLDSVAMTPANPLIVKLIGAELTWLAYIRGLRSKNAQAQTIPLTLAMLQPMEGKWLSYSWSRASTDPRLIFSTTGGSGGTVTTVTTLAALTSAVAGNNKKVVVISGTISGATSVKIGSNTSVVGKPGATLNGVGLTVNGNSNVIIRNLRINKVLASSGTGDAINIDIQYASKIWIDHNELWSDRDHDKDYYDGLLDVTHGCTEVTITYNKLHDHHKCSLVGADNSNTEDKAVTITYAYNHFYNIGSRMPSIRFGKGHIYNNLFENSGDGVNTRIGAQVLVENNVFSGVGKPIFSTDTGYAVARGNDFGGKSNSAPAGTLTSVPYGYSLVAAGSVRSSGTPVLEKRAGPNDTANIGYATTNGGTTGGSGGPVTTVSTLAALTSAVAGDAKKIVIISGSITGTGSIAIGSNTSVLGKPGAVLNGVGLNVNAKSNVIIRNIKINKVADRDAITLVWASKVWVDHVELWSDRDHDKDYYDGLIDITHACTEITVSYSKFHDHFKGSLVGASDSNTEDKVVTVTYAYNHFYNIGSRTPSIRFGKGHIYNNLFENNNDGINTRVGAQILVENNVFSNVGKPLYATDGGFAVARGNDFGGKSNTAPAGTLTSVPYGYSLVGSGSVRSSVSGAGATLSGF</sequence>
<feature type="domain" description="Pectate lyase" evidence="4">
    <location>
        <begin position="165"/>
        <end position="379"/>
    </location>
</feature>
<dbReference type="InParanoid" id="A0A409VPX1"/>
<evidence type="ECO:0000259" key="4">
    <source>
        <dbReference type="SMART" id="SM00656"/>
    </source>
</evidence>
<keyword evidence="3" id="KW-0964">Secreted</keyword>
<proteinExistence type="inferred from homology"/>
<dbReference type="SMART" id="SM00656">
    <property type="entry name" value="Amb_all"/>
    <property type="match status" value="2"/>
</dbReference>
<keyword evidence="3" id="KW-0119">Carbohydrate metabolism</keyword>
<dbReference type="Proteomes" id="UP000284842">
    <property type="component" value="Unassembled WGS sequence"/>
</dbReference>
<dbReference type="GO" id="GO:0000272">
    <property type="term" value="P:polysaccharide catabolic process"/>
    <property type="evidence" value="ECO:0007669"/>
    <property type="project" value="UniProtKB-KW"/>
</dbReference>
<comment type="caution">
    <text evidence="5">The sequence shown here is derived from an EMBL/GenBank/DDBJ whole genome shotgun (WGS) entry which is preliminary data.</text>
</comment>
<organism evidence="5 6">
    <name type="scientific">Panaeolus cyanescens</name>
    <dbReference type="NCBI Taxonomy" id="181874"/>
    <lineage>
        <taxon>Eukaryota</taxon>
        <taxon>Fungi</taxon>
        <taxon>Dikarya</taxon>
        <taxon>Basidiomycota</taxon>
        <taxon>Agaricomycotina</taxon>
        <taxon>Agaricomycetes</taxon>
        <taxon>Agaricomycetidae</taxon>
        <taxon>Agaricales</taxon>
        <taxon>Agaricineae</taxon>
        <taxon>Galeropsidaceae</taxon>
        <taxon>Panaeolus</taxon>
    </lineage>
</organism>